<dbReference type="GO" id="GO:0005802">
    <property type="term" value="C:trans-Golgi network"/>
    <property type="evidence" value="ECO:0007669"/>
    <property type="project" value="InterPro"/>
</dbReference>
<dbReference type="PANTHER" id="PTHR28581:SF1">
    <property type="entry name" value="CONSORTIN"/>
    <property type="match status" value="1"/>
</dbReference>
<feature type="transmembrane region" description="Helical" evidence="2">
    <location>
        <begin position="591"/>
        <end position="612"/>
    </location>
</feature>
<dbReference type="EMBL" id="JARO02001492">
    <property type="protein sequence ID" value="KPP75327.1"/>
    <property type="molecule type" value="Genomic_DNA"/>
</dbReference>
<dbReference type="Pfam" id="PF15281">
    <property type="entry name" value="Consortin_C"/>
    <property type="match status" value="1"/>
</dbReference>
<feature type="region of interest" description="Disordered" evidence="1">
    <location>
        <begin position="381"/>
        <end position="488"/>
    </location>
</feature>
<keyword evidence="2" id="KW-1133">Transmembrane helix</keyword>
<evidence type="ECO:0000259" key="3">
    <source>
        <dbReference type="Pfam" id="PF15281"/>
    </source>
</evidence>
<keyword evidence="2" id="KW-0812">Transmembrane</keyword>
<dbReference type="GO" id="GO:0071253">
    <property type="term" value="F:connexin binding"/>
    <property type="evidence" value="ECO:0007669"/>
    <property type="project" value="InterPro"/>
</dbReference>
<name>A0A0P7UYS5_SCLFO</name>
<dbReference type="InterPro" id="IPR042318">
    <property type="entry name" value="Consortin"/>
</dbReference>
<reference evidence="4 5" key="1">
    <citation type="submission" date="2015-08" db="EMBL/GenBank/DDBJ databases">
        <title>The genome of the Asian arowana (Scleropages formosus).</title>
        <authorList>
            <person name="Tan M.H."/>
            <person name="Gan H.M."/>
            <person name="Croft L.J."/>
            <person name="Austin C.M."/>
        </authorList>
    </citation>
    <scope>NUCLEOTIDE SEQUENCE [LARGE SCALE GENOMIC DNA]</scope>
    <source>
        <strain evidence="4">Aro1</strain>
    </source>
</reference>
<organism evidence="4 5">
    <name type="scientific">Scleropages formosus</name>
    <name type="common">Asian bonytongue</name>
    <name type="synonym">Osteoglossum formosum</name>
    <dbReference type="NCBI Taxonomy" id="113540"/>
    <lineage>
        <taxon>Eukaryota</taxon>
        <taxon>Metazoa</taxon>
        <taxon>Chordata</taxon>
        <taxon>Craniata</taxon>
        <taxon>Vertebrata</taxon>
        <taxon>Euteleostomi</taxon>
        <taxon>Actinopterygii</taxon>
        <taxon>Neopterygii</taxon>
        <taxon>Teleostei</taxon>
        <taxon>Osteoglossocephala</taxon>
        <taxon>Osteoglossomorpha</taxon>
        <taxon>Osteoglossiformes</taxon>
        <taxon>Osteoglossidae</taxon>
        <taxon>Scleropages</taxon>
    </lineage>
</organism>
<evidence type="ECO:0000256" key="1">
    <source>
        <dbReference type="SAM" id="MobiDB-lite"/>
    </source>
</evidence>
<feature type="region of interest" description="Disordered" evidence="1">
    <location>
        <begin position="1"/>
        <end position="110"/>
    </location>
</feature>
<accession>A0A0P7UYS5</accession>
<sequence length="652" mass="70303">MEGLMDEGHCRSEEEVSHGPGRLTDLQNNVNCWAGPDENQNQLTEEGEEGMDEGLQSGWQLLQQDSVNNNEEEEEEEEGKQMHNNNRVSNEDTRSQIQHSPAHSEGCSRDTWTTGAVSVRCCLECPATGAPSHPEQVPTTGPPTGPHAPSSTLSPVASLQELLEHSDHTLLPQCLHQTCKLWFTSASPCAAAVSVRVTVHWDHHWNLSLSEFRWKESNSSKRNSTDNASAELRPEQLETLTHICRTHQRSTLRGEKGLVVDGVLRNSLFSGRLSKHGKQHTTSIPCGPDSNSESSQMMEPLGLDEGSPAEDVVRSGALAAQHKDISALGHQGAELHGTLRLATPTSADTVGCCPEAGVRVGGEEKGLCEAAAAEALCDAGMESPLGDTLPGSSSPGDEEQEEGRTDPTVAFRESLDRCDSGNARRTEPGRDRSLEEDGAGSVGGEDKGGTGSGLSPLAEGEMSSPEPWGQEDGEGGEQACPGADEEKPEIVEVEVLEESLEYEVEEDSLGVDVVEEERVSQALLDDLAKRIQVEEITPASGLVSILKRRASLDSTTTCTGPTSPKQAAKRKVRFREPDEMLDQDEVGGDSWLLLLLLCLATVVISIGGTALYCTLGDVQSSICTDFSHNMDFYFGRVQRGLDELGHWFSPRS</sequence>
<dbReference type="STRING" id="113540.ENSSFOP00015029767"/>
<feature type="compositionally biased region" description="Basic and acidic residues" evidence="1">
    <location>
        <begin position="413"/>
        <end position="435"/>
    </location>
</feature>
<evidence type="ECO:0000313" key="4">
    <source>
        <dbReference type="EMBL" id="KPP75327.1"/>
    </source>
</evidence>
<keyword evidence="2" id="KW-0472">Membrane</keyword>
<dbReference type="AlphaFoldDB" id="A0A0P7UYS5"/>
<feature type="compositionally biased region" description="Basic and acidic residues" evidence="1">
    <location>
        <begin position="1"/>
        <end position="17"/>
    </location>
</feature>
<dbReference type="GO" id="GO:0030133">
    <property type="term" value="C:transport vesicle"/>
    <property type="evidence" value="ECO:0007669"/>
    <property type="project" value="TreeGrafter"/>
</dbReference>
<proteinExistence type="predicted"/>
<evidence type="ECO:0000313" key="5">
    <source>
        <dbReference type="Proteomes" id="UP000034805"/>
    </source>
</evidence>
<comment type="caution">
    <text evidence="4">The sequence shown here is derived from an EMBL/GenBank/DDBJ whole genome shotgun (WGS) entry which is preliminary data.</text>
</comment>
<gene>
    <name evidence="4" type="ORF">Z043_105429</name>
</gene>
<dbReference type="GO" id="GO:0005886">
    <property type="term" value="C:plasma membrane"/>
    <property type="evidence" value="ECO:0007669"/>
    <property type="project" value="TreeGrafter"/>
</dbReference>
<dbReference type="PANTHER" id="PTHR28581">
    <property type="entry name" value="CONSORTIN"/>
    <property type="match status" value="1"/>
</dbReference>
<dbReference type="GO" id="GO:0042998">
    <property type="term" value="P:positive regulation of Golgi to plasma membrane protein transport"/>
    <property type="evidence" value="ECO:0007669"/>
    <property type="project" value="InterPro"/>
</dbReference>
<evidence type="ECO:0000256" key="2">
    <source>
        <dbReference type="SAM" id="Phobius"/>
    </source>
</evidence>
<protein>
    <submittedName>
        <fullName evidence="4">Consortin-like</fullName>
    </submittedName>
</protein>
<dbReference type="Proteomes" id="UP000034805">
    <property type="component" value="Unassembled WGS sequence"/>
</dbReference>
<dbReference type="InterPro" id="IPR028129">
    <property type="entry name" value="Consortin_C"/>
</dbReference>
<feature type="region of interest" description="Disordered" evidence="1">
    <location>
        <begin position="129"/>
        <end position="153"/>
    </location>
</feature>
<feature type="compositionally biased region" description="Polar residues" evidence="1">
    <location>
        <begin position="280"/>
        <end position="297"/>
    </location>
</feature>
<feature type="domain" description="Consortin C-terminal" evidence="3">
    <location>
        <begin position="535"/>
        <end position="649"/>
    </location>
</feature>
<feature type="region of interest" description="Disordered" evidence="1">
    <location>
        <begin position="274"/>
        <end position="297"/>
    </location>
</feature>
<feature type="compositionally biased region" description="Polar residues" evidence="1">
    <location>
        <begin position="57"/>
        <end position="67"/>
    </location>
</feature>